<evidence type="ECO:0000256" key="8">
    <source>
        <dbReference type="ARBA" id="ARBA00033408"/>
    </source>
</evidence>
<dbReference type="InterPro" id="IPR027417">
    <property type="entry name" value="P-loop_NTPase"/>
</dbReference>
<dbReference type="Proteomes" id="UP001519342">
    <property type="component" value="Unassembled WGS sequence"/>
</dbReference>
<keyword evidence="4" id="KW-0547">Nucleotide-binding</keyword>
<organism evidence="11 12">
    <name type="scientific">Sedimentibacter acidaminivorans</name>
    <dbReference type="NCBI Taxonomy" id="913099"/>
    <lineage>
        <taxon>Bacteria</taxon>
        <taxon>Bacillati</taxon>
        <taxon>Bacillota</taxon>
        <taxon>Tissierellia</taxon>
        <taxon>Sedimentibacter</taxon>
    </lineage>
</organism>
<dbReference type="Gene3D" id="3.40.50.300">
    <property type="entry name" value="P-loop containing nucleotide triphosphate hydrolases"/>
    <property type="match status" value="2"/>
</dbReference>
<comment type="function">
    <text evidence="1 9">May be involved in recombinational repair of damaged DNA.</text>
</comment>
<evidence type="ECO:0000259" key="10">
    <source>
        <dbReference type="Pfam" id="PF02463"/>
    </source>
</evidence>
<name>A0ABS4GCJ5_9FIRM</name>
<keyword evidence="5 9" id="KW-0227">DNA damage</keyword>
<evidence type="ECO:0000256" key="2">
    <source>
        <dbReference type="ARBA" id="ARBA00009441"/>
    </source>
</evidence>
<dbReference type="RefSeq" id="WP_209511156.1">
    <property type="nucleotide sequence ID" value="NZ_JAGGKS010000003.1"/>
</dbReference>
<evidence type="ECO:0000256" key="6">
    <source>
        <dbReference type="ARBA" id="ARBA00022840"/>
    </source>
</evidence>
<dbReference type="NCBIfam" id="TIGR00634">
    <property type="entry name" value="recN"/>
    <property type="match status" value="1"/>
</dbReference>
<dbReference type="PANTHER" id="PTHR11059:SF0">
    <property type="entry name" value="DNA REPAIR PROTEIN RECN"/>
    <property type="match status" value="1"/>
</dbReference>
<sequence length="561" mass="64005">MLLNLNISNFAVFEKESISFDSGFNVFTGETGTGKSVLIEALFLILGERASKDFIRKGKKSAFVEAVFDISNNKKLNIFLDENNIVLDENDFLIISREILESGKTINKVNNRIVPLNIIKEIGNYLIDIYGQFGHASLFKKENHITILDGLIQNEIKPLLEHYASLYKSYNNKCEEIIYLEQKLANKDLRMEQLDYELNEIEEAGLEEFEEDNLLKEIKKLSNIQEMKKSLYDIHNILSQDDNSIINNVNGVYSILNKIINYDENLNNFLSRIDLILEDIQNFTYEINDYSDNLDIDEERLAVIENRVSLINRLKRKYGYTIDKILEYKNSASTELELLKVAESNLKLLEIEKKELYDSLSIYAEKISSIRKKASSLLEKEILNELYDLNMKNIKFKVSIKDKLEFSIEGKDSVEFLISTNVGSDLNSVQKVVSGGEASRIMLALKKISSDMDSIETMVFDEIDAGISGKTSQMAGMKMNYISNNHQIICVTHSPQIASISKNHFLIEKNVVDNNTFSTVVKLDDNKKLSEVARLLSGFKITEKSLENAKELIESSSDVIL</sequence>
<evidence type="ECO:0000256" key="5">
    <source>
        <dbReference type="ARBA" id="ARBA00022763"/>
    </source>
</evidence>
<keyword evidence="6" id="KW-0067">ATP-binding</keyword>
<feature type="domain" description="RecF/RecN/SMC N-terminal" evidence="10">
    <location>
        <begin position="2"/>
        <end position="503"/>
    </location>
</feature>
<dbReference type="InterPro" id="IPR004604">
    <property type="entry name" value="DNA_recomb/repair_RecN"/>
</dbReference>
<evidence type="ECO:0000313" key="12">
    <source>
        <dbReference type="Proteomes" id="UP001519342"/>
    </source>
</evidence>
<comment type="similarity">
    <text evidence="2 9">Belongs to the RecN family.</text>
</comment>
<comment type="caution">
    <text evidence="11">The sequence shown here is derived from an EMBL/GenBank/DDBJ whole genome shotgun (WGS) entry which is preliminary data.</text>
</comment>
<evidence type="ECO:0000256" key="4">
    <source>
        <dbReference type="ARBA" id="ARBA00022741"/>
    </source>
</evidence>
<evidence type="ECO:0000256" key="1">
    <source>
        <dbReference type="ARBA" id="ARBA00003618"/>
    </source>
</evidence>
<dbReference type="InterPro" id="IPR003395">
    <property type="entry name" value="RecF/RecN/SMC_N"/>
</dbReference>
<dbReference type="EMBL" id="JAGGKS010000003">
    <property type="protein sequence ID" value="MBP1925417.1"/>
    <property type="molecule type" value="Genomic_DNA"/>
</dbReference>
<dbReference type="Pfam" id="PF02463">
    <property type="entry name" value="SMC_N"/>
    <property type="match status" value="1"/>
</dbReference>
<evidence type="ECO:0000256" key="9">
    <source>
        <dbReference type="PIRNR" id="PIRNR003128"/>
    </source>
</evidence>
<evidence type="ECO:0000313" key="11">
    <source>
        <dbReference type="EMBL" id="MBP1925417.1"/>
    </source>
</evidence>
<accession>A0ABS4GCJ5</accession>
<dbReference type="CDD" id="cd03241">
    <property type="entry name" value="ABC_RecN"/>
    <property type="match status" value="2"/>
</dbReference>
<dbReference type="PANTHER" id="PTHR11059">
    <property type="entry name" value="DNA REPAIR PROTEIN RECN"/>
    <property type="match status" value="1"/>
</dbReference>
<dbReference type="PIRSF" id="PIRSF003128">
    <property type="entry name" value="RecN"/>
    <property type="match status" value="1"/>
</dbReference>
<dbReference type="SUPFAM" id="SSF52540">
    <property type="entry name" value="P-loop containing nucleoside triphosphate hydrolases"/>
    <property type="match status" value="1"/>
</dbReference>
<reference evidence="11 12" key="1">
    <citation type="submission" date="2021-03" db="EMBL/GenBank/DDBJ databases">
        <title>Genomic Encyclopedia of Type Strains, Phase IV (KMG-IV): sequencing the most valuable type-strain genomes for metagenomic binning, comparative biology and taxonomic classification.</title>
        <authorList>
            <person name="Goeker M."/>
        </authorList>
    </citation>
    <scope>NUCLEOTIDE SEQUENCE [LARGE SCALE GENOMIC DNA]</scope>
    <source>
        <strain evidence="11 12">DSM 24004</strain>
    </source>
</reference>
<gene>
    <name evidence="11" type="ORF">J2Z76_001276</name>
</gene>
<protein>
    <recommendedName>
        <fullName evidence="3 9">DNA repair protein RecN</fullName>
    </recommendedName>
    <alternativeName>
        <fullName evidence="8 9">Recombination protein N</fullName>
    </alternativeName>
</protein>
<keyword evidence="12" id="KW-1185">Reference proteome</keyword>
<proteinExistence type="inferred from homology"/>
<evidence type="ECO:0000256" key="7">
    <source>
        <dbReference type="ARBA" id="ARBA00023204"/>
    </source>
</evidence>
<evidence type="ECO:0000256" key="3">
    <source>
        <dbReference type="ARBA" id="ARBA00021315"/>
    </source>
</evidence>
<keyword evidence="7 9" id="KW-0234">DNA repair</keyword>